<proteinExistence type="predicted"/>
<keyword evidence="1" id="KW-0732">Signal</keyword>
<evidence type="ECO:0000313" key="2">
    <source>
        <dbReference type="EMBL" id="TWT62671.1"/>
    </source>
</evidence>
<dbReference type="EMBL" id="SJPG01000001">
    <property type="protein sequence ID" value="TWT62671.1"/>
    <property type="molecule type" value="Genomic_DNA"/>
</dbReference>
<feature type="chain" id="PRO_5023083177" evidence="1">
    <location>
        <begin position="29"/>
        <end position="101"/>
    </location>
</feature>
<comment type="caution">
    <text evidence="2">The sequence shown here is derived from an EMBL/GenBank/DDBJ whole genome shotgun (WGS) entry which is preliminary data.</text>
</comment>
<keyword evidence="3" id="KW-1185">Reference proteome</keyword>
<name>A0A5C5XJV1_9PLAN</name>
<sequence length="101" mass="12014" precursor="true">MFRHIFLAVPTMMMFLLVVISTSQEANATGQRKPINWNRIYQDLGLIEPQDFQQFNCHNNMLDRIDVQMQMPVNNKDLNLLYPKETEKPYHKGYSFIMDVF</sequence>
<feature type="signal peptide" evidence="1">
    <location>
        <begin position="1"/>
        <end position="28"/>
    </location>
</feature>
<evidence type="ECO:0000256" key="1">
    <source>
        <dbReference type="SAM" id="SignalP"/>
    </source>
</evidence>
<dbReference type="Proteomes" id="UP000316095">
    <property type="component" value="Unassembled WGS sequence"/>
</dbReference>
<dbReference type="RefSeq" id="WP_146504501.1">
    <property type="nucleotide sequence ID" value="NZ_SJPG01000001.1"/>
</dbReference>
<gene>
    <name evidence="2" type="ORF">Pan54_34150</name>
</gene>
<accession>A0A5C5XJV1</accession>
<evidence type="ECO:0000313" key="3">
    <source>
        <dbReference type="Proteomes" id="UP000316095"/>
    </source>
</evidence>
<organism evidence="2 3">
    <name type="scientific">Rubinisphaera italica</name>
    <dbReference type="NCBI Taxonomy" id="2527969"/>
    <lineage>
        <taxon>Bacteria</taxon>
        <taxon>Pseudomonadati</taxon>
        <taxon>Planctomycetota</taxon>
        <taxon>Planctomycetia</taxon>
        <taxon>Planctomycetales</taxon>
        <taxon>Planctomycetaceae</taxon>
        <taxon>Rubinisphaera</taxon>
    </lineage>
</organism>
<dbReference type="OrthoDB" id="281093at2"/>
<dbReference type="AlphaFoldDB" id="A0A5C5XJV1"/>
<protein>
    <submittedName>
        <fullName evidence="2">Uncharacterized protein</fullName>
    </submittedName>
</protein>
<reference evidence="2 3" key="1">
    <citation type="submission" date="2019-02" db="EMBL/GenBank/DDBJ databases">
        <title>Deep-cultivation of Planctomycetes and their phenomic and genomic characterization uncovers novel biology.</title>
        <authorList>
            <person name="Wiegand S."/>
            <person name="Jogler M."/>
            <person name="Boedeker C."/>
            <person name="Pinto D."/>
            <person name="Vollmers J."/>
            <person name="Rivas-Marin E."/>
            <person name="Kohn T."/>
            <person name="Peeters S.H."/>
            <person name="Heuer A."/>
            <person name="Rast P."/>
            <person name="Oberbeckmann S."/>
            <person name="Bunk B."/>
            <person name="Jeske O."/>
            <person name="Meyerdierks A."/>
            <person name="Storesund J.E."/>
            <person name="Kallscheuer N."/>
            <person name="Luecker S."/>
            <person name="Lage O.M."/>
            <person name="Pohl T."/>
            <person name="Merkel B.J."/>
            <person name="Hornburger P."/>
            <person name="Mueller R.-W."/>
            <person name="Bruemmer F."/>
            <person name="Labrenz M."/>
            <person name="Spormann A.M."/>
            <person name="Op Den Camp H."/>
            <person name="Overmann J."/>
            <person name="Amann R."/>
            <person name="Jetten M.S.M."/>
            <person name="Mascher T."/>
            <person name="Medema M.H."/>
            <person name="Devos D.P."/>
            <person name="Kaster A.-K."/>
            <person name="Ovreas L."/>
            <person name="Rohde M."/>
            <person name="Galperin M.Y."/>
            <person name="Jogler C."/>
        </authorList>
    </citation>
    <scope>NUCLEOTIDE SEQUENCE [LARGE SCALE GENOMIC DNA]</scope>
    <source>
        <strain evidence="2 3">Pan54</strain>
    </source>
</reference>